<reference evidence="2 3" key="1">
    <citation type="submission" date="2018-01" db="EMBL/GenBank/DDBJ databases">
        <title>Draft genome sequence of Streptomyces sp. 13K301.</title>
        <authorList>
            <person name="Sahin N."/>
            <person name="Saygin H."/>
            <person name="Ay H."/>
        </authorList>
    </citation>
    <scope>NUCLEOTIDE SEQUENCE [LARGE SCALE GENOMIC DNA]</scope>
    <source>
        <strain evidence="2 3">13K301</strain>
    </source>
</reference>
<dbReference type="OrthoDB" id="4322888at2"/>
<dbReference type="AlphaFoldDB" id="A0A2N8TCG5"/>
<evidence type="ECO:0000313" key="3">
    <source>
        <dbReference type="Proteomes" id="UP000235943"/>
    </source>
</evidence>
<dbReference type="Proteomes" id="UP000235943">
    <property type="component" value="Unassembled WGS sequence"/>
</dbReference>
<feature type="compositionally biased region" description="Basic residues" evidence="1">
    <location>
        <begin position="25"/>
        <end position="35"/>
    </location>
</feature>
<organism evidence="2 3">
    <name type="scientific">Streptomyces cahuitamycinicus</name>
    <dbReference type="NCBI Taxonomy" id="2070367"/>
    <lineage>
        <taxon>Bacteria</taxon>
        <taxon>Bacillati</taxon>
        <taxon>Actinomycetota</taxon>
        <taxon>Actinomycetes</taxon>
        <taxon>Kitasatosporales</taxon>
        <taxon>Streptomycetaceae</taxon>
        <taxon>Streptomyces</taxon>
    </lineage>
</organism>
<gene>
    <name evidence="2" type="ORF">C1J00_40570</name>
</gene>
<sequence length="87" mass="9174">MRGPERAGGDEGNGTSDVLGARFEKHSRKKGLRGLHARDHGTRAPAPHHSAAPFVTGWTATHPATGYPLIRHATHPTTAHAAEESPG</sequence>
<comment type="caution">
    <text evidence="2">The sequence shown here is derived from an EMBL/GenBank/DDBJ whole genome shotgun (WGS) entry which is preliminary data.</text>
</comment>
<keyword evidence="3" id="KW-1185">Reference proteome</keyword>
<name>A0A2N8TCG5_9ACTN</name>
<proteinExistence type="predicted"/>
<feature type="region of interest" description="Disordered" evidence="1">
    <location>
        <begin position="1"/>
        <end position="55"/>
    </location>
</feature>
<evidence type="ECO:0000313" key="2">
    <source>
        <dbReference type="EMBL" id="PNG16689.1"/>
    </source>
</evidence>
<evidence type="ECO:0000256" key="1">
    <source>
        <dbReference type="SAM" id="MobiDB-lite"/>
    </source>
</evidence>
<accession>A0A2N8TCG5</accession>
<protein>
    <submittedName>
        <fullName evidence="2">Uncharacterized protein</fullName>
    </submittedName>
</protein>
<dbReference type="EMBL" id="POUC01000626">
    <property type="protein sequence ID" value="PNG16689.1"/>
    <property type="molecule type" value="Genomic_DNA"/>
</dbReference>